<reference evidence="2 3" key="1">
    <citation type="submission" date="2024-01" db="EMBL/GenBank/DDBJ databases">
        <title>A draft genome for the cacao thread blight pathogen Marasmiellus scandens.</title>
        <authorList>
            <person name="Baruah I.K."/>
            <person name="Leung J."/>
            <person name="Bukari Y."/>
            <person name="Amoako-Attah I."/>
            <person name="Meinhardt L.W."/>
            <person name="Bailey B.A."/>
            <person name="Cohen S.P."/>
        </authorList>
    </citation>
    <scope>NUCLEOTIDE SEQUENCE [LARGE SCALE GENOMIC DNA]</scope>
    <source>
        <strain evidence="2 3">GH-19</strain>
    </source>
</reference>
<name>A0ABR1JFI0_9AGAR</name>
<protein>
    <recommendedName>
        <fullName evidence="1">AB hydrolase-1 domain-containing protein</fullName>
    </recommendedName>
</protein>
<dbReference type="Gene3D" id="3.40.50.1820">
    <property type="entry name" value="alpha/beta hydrolase"/>
    <property type="match status" value="1"/>
</dbReference>
<dbReference type="Pfam" id="PF12697">
    <property type="entry name" value="Abhydrolase_6"/>
    <property type="match status" value="1"/>
</dbReference>
<evidence type="ECO:0000313" key="2">
    <source>
        <dbReference type="EMBL" id="KAK7458131.1"/>
    </source>
</evidence>
<gene>
    <name evidence="2" type="ORF">VKT23_010039</name>
</gene>
<dbReference type="InterPro" id="IPR000073">
    <property type="entry name" value="AB_hydrolase_1"/>
</dbReference>
<sequence>MASLAPDYGVRLVAISRRGYPGSTPYSREELETMKSTDNERFRSHWETRGHEYITFIDKFSRQNNLPPVSQDGRTGGIVLAGWSLGVAHALMAISSSSTFPDEQVRRRLGGYIRSLVLYDGGFPMFGFESPAQSWTPMQISISDRLRYAFFGQWISAYFTHEDASSRNPEFLSWIIPATDRVPSIFTISNQSPLESYPIQCFDAAVAAPDIMSVHGSNSQQILHSAYETTFYDPVLVRLFPHMRIHVLCGERTAGQCVAAFWAVQEDEKNRRDNGSSMARTVEYTWATGANHFIQWDDPETALKLFMKV</sequence>
<dbReference type="SUPFAM" id="SSF53474">
    <property type="entry name" value="alpha/beta-Hydrolases"/>
    <property type="match status" value="1"/>
</dbReference>
<accession>A0ABR1JFI0</accession>
<comment type="caution">
    <text evidence="2">The sequence shown here is derived from an EMBL/GenBank/DDBJ whole genome shotgun (WGS) entry which is preliminary data.</text>
</comment>
<dbReference type="EMBL" id="JBANRG010000018">
    <property type="protein sequence ID" value="KAK7458131.1"/>
    <property type="molecule type" value="Genomic_DNA"/>
</dbReference>
<keyword evidence="3" id="KW-1185">Reference proteome</keyword>
<organism evidence="2 3">
    <name type="scientific">Marasmiellus scandens</name>
    <dbReference type="NCBI Taxonomy" id="2682957"/>
    <lineage>
        <taxon>Eukaryota</taxon>
        <taxon>Fungi</taxon>
        <taxon>Dikarya</taxon>
        <taxon>Basidiomycota</taxon>
        <taxon>Agaricomycotina</taxon>
        <taxon>Agaricomycetes</taxon>
        <taxon>Agaricomycetidae</taxon>
        <taxon>Agaricales</taxon>
        <taxon>Marasmiineae</taxon>
        <taxon>Omphalotaceae</taxon>
        <taxon>Marasmiellus</taxon>
    </lineage>
</organism>
<feature type="domain" description="AB hydrolase-1" evidence="1">
    <location>
        <begin position="7"/>
        <end position="300"/>
    </location>
</feature>
<dbReference type="Proteomes" id="UP001498398">
    <property type="component" value="Unassembled WGS sequence"/>
</dbReference>
<evidence type="ECO:0000313" key="3">
    <source>
        <dbReference type="Proteomes" id="UP001498398"/>
    </source>
</evidence>
<dbReference type="InterPro" id="IPR029058">
    <property type="entry name" value="AB_hydrolase_fold"/>
</dbReference>
<evidence type="ECO:0000259" key="1">
    <source>
        <dbReference type="Pfam" id="PF12697"/>
    </source>
</evidence>
<proteinExistence type="predicted"/>